<accession>A0ACC0AS75</accession>
<evidence type="ECO:0000313" key="2">
    <source>
        <dbReference type="Proteomes" id="UP001060085"/>
    </source>
</evidence>
<organism evidence="1 2">
    <name type="scientific">Catharanthus roseus</name>
    <name type="common">Madagascar periwinkle</name>
    <name type="synonym">Vinca rosea</name>
    <dbReference type="NCBI Taxonomy" id="4058"/>
    <lineage>
        <taxon>Eukaryota</taxon>
        <taxon>Viridiplantae</taxon>
        <taxon>Streptophyta</taxon>
        <taxon>Embryophyta</taxon>
        <taxon>Tracheophyta</taxon>
        <taxon>Spermatophyta</taxon>
        <taxon>Magnoliopsida</taxon>
        <taxon>eudicotyledons</taxon>
        <taxon>Gunneridae</taxon>
        <taxon>Pentapetalae</taxon>
        <taxon>asterids</taxon>
        <taxon>lamiids</taxon>
        <taxon>Gentianales</taxon>
        <taxon>Apocynaceae</taxon>
        <taxon>Rauvolfioideae</taxon>
        <taxon>Vinceae</taxon>
        <taxon>Catharanthinae</taxon>
        <taxon>Catharanthus</taxon>
    </lineage>
</organism>
<protein>
    <submittedName>
        <fullName evidence="1">Uncharacterized protein</fullName>
    </submittedName>
</protein>
<name>A0ACC0AS75_CATRO</name>
<proteinExistence type="predicted"/>
<reference evidence="2" key="1">
    <citation type="journal article" date="2023" name="Nat. Plants">
        <title>Single-cell RNA sequencing provides a high-resolution roadmap for understanding the multicellular compartmentation of specialized metabolism.</title>
        <authorList>
            <person name="Sun S."/>
            <person name="Shen X."/>
            <person name="Li Y."/>
            <person name="Li Y."/>
            <person name="Wang S."/>
            <person name="Li R."/>
            <person name="Zhang H."/>
            <person name="Shen G."/>
            <person name="Guo B."/>
            <person name="Wei J."/>
            <person name="Xu J."/>
            <person name="St-Pierre B."/>
            <person name="Chen S."/>
            <person name="Sun C."/>
        </authorList>
    </citation>
    <scope>NUCLEOTIDE SEQUENCE [LARGE SCALE GENOMIC DNA]</scope>
</reference>
<evidence type="ECO:0000313" key="1">
    <source>
        <dbReference type="EMBL" id="KAI5663292.1"/>
    </source>
</evidence>
<dbReference type="EMBL" id="CM044705">
    <property type="protein sequence ID" value="KAI5663292.1"/>
    <property type="molecule type" value="Genomic_DNA"/>
</dbReference>
<comment type="caution">
    <text evidence="1">The sequence shown here is derived from an EMBL/GenBank/DDBJ whole genome shotgun (WGS) entry which is preliminary data.</text>
</comment>
<dbReference type="Proteomes" id="UP001060085">
    <property type="component" value="Linkage Group LG05"/>
</dbReference>
<keyword evidence="2" id="KW-1185">Reference proteome</keyword>
<gene>
    <name evidence="1" type="ORF">M9H77_22615</name>
</gene>
<sequence>MASWYARDKHENMKIFQGPATRSRARTLEEENEEIVALLRRTFKIHVEDIGKEKMRIKEAQKTFLMSIMQLHKAKGTILENLEDSTSNEEERMNLIADGRQEVAYSKLARARSNCYKDGGYDGNTYGGSHRRNGHYTHRSQMGIGNFSSRVKTFDHIPYEDCCENSPYDVHKGYHGSDDYSDQNCGEVVDYLQYVLTSLDPYVMGFDEHNLVEKPLLLMKGFIVRSCQRLEFLIVETTSKPLFEKAFDVKFFHMHYKEFLLSKDFENQMGSCFKMIRTNFYLKCFQNYLCLILKSISSLSFMFHHPFKEILEDVIEVLELQDFHGFNGVLFCKNRVKQRFYMPHSSLDNLFLNFYIHTTFEFHRPFKELCLEGPLRLHVEDIAKEKMKIKEAQKTFLISIMQVEKAKGTSLEDLEDSTSNGEEGMFPTTDNRFTLLLPVGFWPNNFLGSLTYCPRQVILESNSRVLVLFSNPFIYLRC</sequence>